<protein>
    <recommendedName>
        <fullName evidence="1">GAG-pre-integrase domain-containing protein</fullName>
    </recommendedName>
</protein>
<reference evidence="2 3" key="1">
    <citation type="submission" date="2024-11" db="EMBL/GenBank/DDBJ databases">
        <title>A near-complete genome assembly of Cinchona calisaya.</title>
        <authorList>
            <person name="Lian D.C."/>
            <person name="Zhao X.W."/>
            <person name="Wei L."/>
        </authorList>
    </citation>
    <scope>NUCLEOTIDE SEQUENCE [LARGE SCALE GENOMIC DNA]</scope>
    <source>
        <tissue evidence="2">Nenye</tissue>
    </source>
</reference>
<name>A0ABD2ZM19_9GENT</name>
<dbReference type="Proteomes" id="UP001630127">
    <property type="component" value="Unassembled WGS sequence"/>
</dbReference>
<gene>
    <name evidence="2" type="ORF">ACH5RR_018060</name>
</gene>
<feature type="domain" description="GAG-pre-integrase" evidence="1">
    <location>
        <begin position="130"/>
        <end position="189"/>
    </location>
</feature>
<comment type="caution">
    <text evidence="2">The sequence shown here is derived from an EMBL/GenBank/DDBJ whole genome shotgun (WGS) entry which is preliminary data.</text>
</comment>
<keyword evidence="3" id="KW-1185">Reference proteome</keyword>
<dbReference type="AlphaFoldDB" id="A0ABD2ZM19"/>
<organism evidence="2 3">
    <name type="scientific">Cinchona calisaya</name>
    <dbReference type="NCBI Taxonomy" id="153742"/>
    <lineage>
        <taxon>Eukaryota</taxon>
        <taxon>Viridiplantae</taxon>
        <taxon>Streptophyta</taxon>
        <taxon>Embryophyta</taxon>
        <taxon>Tracheophyta</taxon>
        <taxon>Spermatophyta</taxon>
        <taxon>Magnoliopsida</taxon>
        <taxon>eudicotyledons</taxon>
        <taxon>Gunneridae</taxon>
        <taxon>Pentapetalae</taxon>
        <taxon>asterids</taxon>
        <taxon>lamiids</taxon>
        <taxon>Gentianales</taxon>
        <taxon>Rubiaceae</taxon>
        <taxon>Cinchonoideae</taxon>
        <taxon>Cinchoneae</taxon>
        <taxon>Cinchona</taxon>
    </lineage>
</organism>
<sequence length="191" mass="21764">MAKIEGIKSHKVTKDGAMTIATNVVRKDITPNFVSHHQLKIMLPHLPKRLKNLIKIGTYRDKRKLTNLTKYKGGRVVVTANNSILPITHIASANLALFRPNDVKVFQNEKITGAPIMQEKRLQTVYVKSAQEAYVNKARKSETIDLWHARLVHMSYYKLKIMIIKSMLKRLPHLDVQDNAICVGCKYGKAH</sequence>
<dbReference type="InterPro" id="IPR025724">
    <property type="entry name" value="GAG-pre-integrase_dom"/>
</dbReference>
<dbReference type="EMBL" id="JBJUIK010000008">
    <property type="protein sequence ID" value="KAL3519911.1"/>
    <property type="molecule type" value="Genomic_DNA"/>
</dbReference>
<accession>A0ABD2ZM19</accession>
<dbReference type="Pfam" id="PF13976">
    <property type="entry name" value="gag_pre-integrs"/>
    <property type="match status" value="1"/>
</dbReference>
<proteinExistence type="predicted"/>
<evidence type="ECO:0000259" key="1">
    <source>
        <dbReference type="Pfam" id="PF13976"/>
    </source>
</evidence>
<evidence type="ECO:0000313" key="2">
    <source>
        <dbReference type="EMBL" id="KAL3519911.1"/>
    </source>
</evidence>
<evidence type="ECO:0000313" key="3">
    <source>
        <dbReference type="Proteomes" id="UP001630127"/>
    </source>
</evidence>